<feature type="transmembrane region" description="Helical" evidence="1">
    <location>
        <begin position="275"/>
        <end position="296"/>
    </location>
</feature>
<protein>
    <submittedName>
        <fullName evidence="2">Uncharacterized protein</fullName>
    </submittedName>
</protein>
<dbReference type="VEuPathDB" id="FungiDB:VP01_2472g2"/>
<accession>A0A0L6V650</accession>
<name>A0A0L6V650_9BASI</name>
<evidence type="ECO:0000313" key="2">
    <source>
        <dbReference type="EMBL" id="KNZ56189.1"/>
    </source>
</evidence>
<feature type="transmembrane region" description="Helical" evidence="1">
    <location>
        <begin position="204"/>
        <end position="222"/>
    </location>
</feature>
<dbReference type="Proteomes" id="UP000037035">
    <property type="component" value="Unassembled WGS sequence"/>
</dbReference>
<dbReference type="AlphaFoldDB" id="A0A0L6V650"/>
<sequence>MTKAIACSFVDVTTVKSNVSIKATYNHCLPFWGGDRCMGQGSPQSWFMVEGAMIVCCLDRNTRNKTSLNPFLKYNGLFHGASEAEVTNVYSSFLRMHCKNKLLNCLQLTCWKTRKLLFDCAKTSTQANSFFLQCRLCSECWKGGKGNGISSLLNLFKGCKYIFPFGFFLMRQSGNVDCSRLVSHNENTVWSYWCMRSSEAQGKLGGMFSGVFIGTTRLNLVAMKNASWFLKKVIKCSFSNNKLVLSLIIMWYVTPWVLLKFGYDTISIITSIFKLTHMLVLIFNIGGFLLDFIMILGGIKYDQIYHYVIDRFHKIHPFLNICVLHQ</sequence>
<keyword evidence="3" id="KW-1185">Reference proteome</keyword>
<evidence type="ECO:0000256" key="1">
    <source>
        <dbReference type="SAM" id="Phobius"/>
    </source>
</evidence>
<keyword evidence="1" id="KW-1133">Transmembrane helix</keyword>
<reference evidence="2 3" key="1">
    <citation type="submission" date="2015-08" db="EMBL/GenBank/DDBJ databases">
        <title>Next Generation Sequencing and Analysis of the Genome of Puccinia sorghi L Schw, the Causal Agent of Maize Common Rust.</title>
        <authorList>
            <person name="Rochi L."/>
            <person name="Burguener G."/>
            <person name="Darino M."/>
            <person name="Turjanski A."/>
            <person name="Kreff E."/>
            <person name="Dieguez M.J."/>
            <person name="Sacco F."/>
        </authorList>
    </citation>
    <scope>NUCLEOTIDE SEQUENCE [LARGE SCALE GENOMIC DNA]</scope>
    <source>
        <strain evidence="2 3">RO10H11247</strain>
    </source>
</reference>
<comment type="caution">
    <text evidence="2">The sequence shown here is derived from an EMBL/GenBank/DDBJ whole genome shotgun (WGS) entry which is preliminary data.</text>
</comment>
<dbReference type="EMBL" id="LAVV01007361">
    <property type="protein sequence ID" value="KNZ56189.1"/>
    <property type="molecule type" value="Genomic_DNA"/>
</dbReference>
<evidence type="ECO:0000313" key="3">
    <source>
        <dbReference type="Proteomes" id="UP000037035"/>
    </source>
</evidence>
<gene>
    <name evidence="2" type="ORF">VP01_2472g2</name>
</gene>
<feature type="transmembrane region" description="Helical" evidence="1">
    <location>
        <begin position="243"/>
        <end position="263"/>
    </location>
</feature>
<organism evidence="2 3">
    <name type="scientific">Puccinia sorghi</name>
    <dbReference type="NCBI Taxonomy" id="27349"/>
    <lineage>
        <taxon>Eukaryota</taxon>
        <taxon>Fungi</taxon>
        <taxon>Dikarya</taxon>
        <taxon>Basidiomycota</taxon>
        <taxon>Pucciniomycotina</taxon>
        <taxon>Pucciniomycetes</taxon>
        <taxon>Pucciniales</taxon>
        <taxon>Pucciniaceae</taxon>
        <taxon>Puccinia</taxon>
    </lineage>
</organism>
<keyword evidence="1" id="KW-0812">Transmembrane</keyword>
<keyword evidence="1" id="KW-0472">Membrane</keyword>
<proteinExistence type="predicted"/>